<dbReference type="InterPro" id="IPR003010">
    <property type="entry name" value="C-N_Hydrolase"/>
</dbReference>
<reference evidence="4 5" key="1">
    <citation type="submission" date="2023-08" db="EMBL/GenBank/DDBJ databases">
        <title>Arthrobacter horti sp. nov., isolated from forest soil.</title>
        <authorList>
            <person name="Park M."/>
        </authorList>
    </citation>
    <scope>NUCLEOTIDE SEQUENCE [LARGE SCALE GENOMIC DNA]</scope>
    <source>
        <strain evidence="4 5">YJM1</strain>
    </source>
</reference>
<dbReference type="InterPro" id="IPR044083">
    <property type="entry name" value="RamA-like"/>
</dbReference>
<dbReference type="InterPro" id="IPR001110">
    <property type="entry name" value="UPF0012_CS"/>
</dbReference>
<dbReference type="PANTHER" id="PTHR43674">
    <property type="entry name" value="NITRILASE C965.09-RELATED"/>
    <property type="match status" value="1"/>
</dbReference>
<gene>
    <name evidence="4" type="ORF">Q9R02_09905</name>
</gene>
<protein>
    <submittedName>
        <fullName evidence="4">Carbon-nitrogen hydrolase family protein</fullName>
    </submittedName>
</protein>
<evidence type="ECO:0000256" key="2">
    <source>
        <dbReference type="ARBA" id="ARBA00022801"/>
    </source>
</evidence>
<comment type="caution">
    <text evidence="4">The sequence shown here is derived from an EMBL/GenBank/DDBJ whole genome shotgun (WGS) entry which is preliminary data.</text>
</comment>
<dbReference type="PROSITE" id="PS01227">
    <property type="entry name" value="UPF0012"/>
    <property type="match status" value="1"/>
</dbReference>
<dbReference type="SUPFAM" id="SSF56317">
    <property type="entry name" value="Carbon-nitrogen hydrolase"/>
    <property type="match status" value="1"/>
</dbReference>
<sequence length="263" mass="28273">MRLAIMQGESAVLDAATNLSALRDAAVRAGERGGELLLSPELFPVGYAPRVLRRDLDPASLPSLREELAAIARDTGIALLYSLPEVEGGKWHITATLLSAEGTVLSHYRKVHLFGAEEQEVFTPGTDPAAVVRFGDLTLGTIICYDVEFPEAVRAAGLQGVDLLMVPTALGEGYSQVPQRLIPTRAMENHLYLAYVNHAGVEDGFRLSGGSVVADPFGELLAEGGPETELMIVDVDPARLAAARADVPYLAERRPDLYRAWGL</sequence>
<organism evidence="4 5">
    <name type="scientific">Arthrobacter horti</name>
    <dbReference type="NCBI Taxonomy" id="3068273"/>
    <lineage>
        <taxon>Bacteria</taxon>
        <taxon>Bacillati</taxon>
        <taxon>Actinomycetota</taxon>
        <taxon>Actinomycetes</taxon>
        <taxon>Micrococcales</taxon>
        <taxon>Micrococcaceae</taxon>
        <taxon>Arthrobacter</taxon>
    </lineage>
</organism>
<dbReference type="PANTHER" id="PTHR43674:SF2">
    <property type="entry name" value="BETA-UREIDOPROPIONASE"/>
    <property type="match status" value="1"/>
</dbReference>
<feature type="domain" description="CN hydrolase" evidence="3">
    <location>
        <begin position="1"/>
        <end position="237"/>
    </location>
</feature>
<dbReference type="Pfam" id="PF00795">
    <property type="entry name" value="CN_hydrolase"/>
    <property type="match status" value="1"/>
</dbReference>
<dbReference type="InterPro" id="IPR036526">
    <property type="entry name" value="C-N_Hydrolase_sf"/>
</dbReference>
<evidence type="ECO:0000259" key="3">
    <source>
        <dbReference type="PROSITE" id="PS50263"/>
    </source>
</evidence>
<keyword evidence="5" id="KW-1185">Reference proteome</keyword>
<comment type="similarity">
    <text evidence="1">Belongs to the carbon-nitrogen hydrolase superfamily. NIT1/NIT2 family.</text>
</comment>
<accession>A0ABT9IQT9</accession>
<dbReference type="EMBL" id="JAVALS010000005">
    <property type="protein sequence ID" value="MDP5227465.1"/>
    <property type="molecule type" value="Genomic_DNA"/>
</dbReference>
<dbReference type="Proteomes" id="UP001232725">
    <property type="component" value="Unassembled WGS sequence"/>
</dbReference>
<dbReference type="RefSeq" id="WP_305996510.1">
    <property type="nucleotide sequence ID" value="NZ_JAVALS010000005.1"/>
</dbReference>
<evidence type="ECO:0000256" key="1">
    <source>
        <dbReference type="ARBA" id="ARBA00010613"/>
    </source>
</evidence>
<dbReference type="CDD" id="cd07576">
    <property type="entry name" value="R-amidase_like"/>
    <property type="match status" value="1"/>
</dbReference>
<dbReference type="InterPro" id="IPR050345">
    <property type="entry name" value="Aliph_Amidase/BUP"/>
</dbReference>
<evidence type="ECO:0000313" key="5">
    <source>
        <dbReference type="Proteomes" id="UP001232725"/>
    </source>
</evidence>
<dbReference type="Gene3D" id="3.60.110.10">
    <property type="entry name" value="Carbon-nitrogen hydrolase"/>
    <property type="match status" value="1"/>
</dbReference>
<proteinExistence type="inferred from homology"/>
<name>A0ABT9IQT9_9MICC</name>
<dbReference type="GO" id="GO:0016787">
    <property type="term" value="F:hydrolase activity"/>
    <property type="evidence" value="ECO:0007669"/>
    <property type="project" value="UniProtKB-KW"/>
</dbReference>
<evidence type="ECO:0000313" key="4">
    <source>
        <dbReference type="EMBL" id="MDP5227465.1"/>
    </source>
</evidence>
<dbReference type="PROSITE" id="PS50263">
    <property type="entry name" value="CN_HYDROLASE"/>
    <property type="match status" value="1"/>
</dbReference>
<keyword evidence="2 4" id="KW-0378">Hydrolase</keyword>